<proteinExistence type="predicted"/>
<dbReference type="EMBL" id="FLUN01000001">
    <property type="protein sequence ID" value="SBV93225.1"/>
    <property type="molecule type" value="Genomic_DNA"/>
</dbReference>
<feature type="binding site" evidence="2">
    <location>
        <position position="109"/>
    </location>
    <ligand>
        <name>Mn(2+)</name>
        <dbReference type="ChEBI" id="CHEBI:29035"/>
        <label>2</label>
    </ligand>
</feature>
<evidence type="ECO:0000259" key="3">
    <source>
        <dbReference type="Pfam" id="PF07687"/>
    </source>
</evidence>
<dbReference type="PIRSF" id="PIRSF005962">
    <property type="entry name" value="Pept_M20D_amidohydro"/>
    <property type="match status" value="1"/>
</dbReference>
<keyword evidence="2" id="KW-0464">Manganese</keyword>
<dbReference type="Gene3D" id="3.40.630.10">
    <property type="entry name" value="Zn peptidases"/>
    <property type="match status" value="1"/>
</dbReference>
<dbReference type="PANTHER" id="PTHR11014:SF63">
    <property type="entry name" value="METALLOPEPTIDASE, PUTATIVE (AFU_ORTHOLOGUE AFUA_6G09600)-RELATED"/>
    <property type="match status" value="1"/>
</dbReference>
<dbReference type="Pfam" id="PF01546">
    <property type="entry name" value="Peptidase_M20"/>
    <property type="match status" value="1"/>
</dbReference>
<dbReference type="GO" id="GO:0050118">
    <property type="term" value="F:N-acetyldiaminopimelate deacetylase activity"/>
    <property type="evidence" value="ECO:0007669"/>
    <property type="project" value="UniProtKB-ARBA"/>
</dbReference>
<reference evidence="4" key="1">
    <citation type="submission" date="2016-04" db="EMBL/GenBank/DDBJ databases">
        <authorList>
            <person name="Evans L.H."/>
            <person name="Alamgir A."/>
            <person name="Owens N."/>
            <person name="Weber N.D."/>
            <person name="Virtaneva K."/>
            <person name="Barbian K."/>
            <person name="Babar A."/>
            <person name="Rosenke K."/>
        </authorList>
    </citation>
    <scope>NUCLEOTIDE SEQUENCE</scope>
    <source>
        <strain evidence="4">86</strain>
    </source>
</reference>
<evidence type="ECO:0000256" key="1">
    <source>
        <dbReference type="ARBA" id="ARBA00022801"/>
    </source>
</evidence>
<dbReference type="NCBIfam" id="TIGR01891">
    <property type="entry name" value="amidohydrolases"/>
    <property type="match status" value="1"/>
</dbReference>
<dbReference type="Pfam" id="PF07687">
    <property type="entry name" value="M20_dimer"/>
    <property type="match status" value="1"/>
</dbReference>
<sequence>MSELIDIESGIHAQSVESWHHLHQNPELSMREYNTADYIERALRETTGVDRVKRVGETGVWAELVGTAPRQGPERTLVLRGDMDALPIQEKNELPFRSAVPGVMHACGHDVHTVSLLASVGILEQYRDRIPGTVWFFFQPGEEVMGGALTFLADTEIDFGRVTGALGIHVAGNLEAGKIRLKEGPVLASADALHFRILGESGHAAYPTAARDAIVAAANLIVQLQTLVSREVDATDSAVLTLGRIAGGTKDNIIAQEVRIDGTLRTLSKEVRAHLQQAIRRICDGIELSLRVTIELEIEQGSVPLVNDGAFVRLAERAAKKALGEDSVSWSDVPGLAGEDFAYFLDRVPGAFVFIGSQTPGGPPAKGHTPEFYTDKDALRVGSLLLSSVALEFFGVDY</sequence>
<feature type="binding site" evidence="2">
    <location>
        <position position="107"/>
    </location>
    <ligand>
        <name>Mn(2+)</name>
        <dbReference type="ChEBI" id="CHEBI:29035"/>
        <label>2</label>
    </ligand>
</feature>
<feature type="binding site" evidence="2">
    <location>
        <position position="368"/>
    </location>
    <ligand>
        <name>Mn(2+)</name>
        <dbReference type="ChEBI" id="CHEBI:29035"/>
        <label>2</label>
    </ligand>
</feature>
<dbReference type="SUPFAM" id="SSF55031">
    <property type="entry name" value="Bacterial exopeptidase dimerisation domain"/>
    <property type="match status" value="1"/>
</dbReference>
<feature type="binding site" evidence="2">
    <location>
        <position position="143"/>
    </location>
    <ligand>
        <name>Mn(2+)</name>
        <dbReference type="ChEBI" id="CHEBI:29035"/>
        <label>2</label>
    </ligand>
</feature>
<dbReference type="GO" id="GO:0019877">
    <property type="term" value="P:diaminopimelate biosynthetic process"/>
    <property type="evidence" value="ECO:0007669"/>
    <property type="project" value="UniProtKB-ARBA"/>
</dbReference>
<dbReference type="Gene3D" id="3.30.70.360">
    <property type="match status" value="1"/>
</dbReference>
<protein>
    <recommendedName>
        <fullName evidence="3">Peptidase M20 dimerisation domain-containing protein</fullName>
    </recommendedName>
</protein>
<evidence type="ECO:0000256" key="2">
    <source>
        <dbReference type="PIRSR" id="PIRSR005962-1"/>
    </source>
</evidence>
<dbReference type="PANTHER" id="PTHR11014">
    <property type="entry name" value="PEPTIDASE M20 FAMILY MEMBER"/>
    <property type="match status" value="1"/>
</dbReference>
<feature type="domain" description="Peptidase M20 dimerisation" evidence="3">
    <location>
        <begin position="193"/>
        <end position="284"/>
    </location>
</feature>
<gene>
    <name evidence="4" type="ORF">KL86CLO1_10352</name>
</gene>
<dbReference type="InterPro" id="IPR002933">
    <property type="entry name" value="Peptidase_M20"/>
</dbReference>
<organism evidence="4">
    <name type="scientific">uncultured Eubacteriales bacterium</name>
    <dbReference type="NCBI Taxonomy" id="172733"/>
    <lineage>
        <taxon>Bacteria</taxon>
        <taxon>Bacillati</taxon>
        <taxon>Bacillota</taxon>
        <taxon>Clostridia</taxon>
        <taxon>Eubacteriales</taxon>
        <taxon>environmental samples</taxon>
    </lineage>
</organism>
<dbReference type="GO" id="GO:0046872">
    <property type="term" value="F:metal ion binding"/>
    <property type="evidence" value="ECO:0007669"/>
    <property type="project" value="UniProtKB-KW"/>
</dbReference>
<dbReference type="InterPro" id="IPR017439">
    <property type="entry name" value="Amidohydrolase"/>
</dbReference>
<dbReference type="CDD" id="cd03886">
    <property type="entry name" value="M20_Acy1"/>
    <property type="match status" value="1"/>
</dbReference>
<keyword evidence="1" id="KW-0378">Hydrolase</keyword>
<dbReference type="AlphaFoldDB" id="A0A212J200"/>
<evidence type="ECO:0000313" key="4">
    <source>
        <dbReference type="EMBL" id="SBV93225.1"/>
    </source>
</evidence>
<dbReference type="InterPro" id="IPR011650">
    <property type="entry name" value="Peptidase_M20_dimer"/>
</dbReference>
<dbReference type="SUPFAM" id="SSF53187">
    <property type="entry name" value="Zn-dependent exopeptidases"/>
    <property type="match status" value="1"/>
</dbReference>
<accession>A0A212J200</accession>
<name>A0A212J200_9FIRM</name>
<dbReference type="InterPro" id="IPR036264">
    <property type="entry name" value="Bact_exopeptidase_dim_dom"/>
</dbReference>
<comment type="cofactor">
    <cofactor evidence="2">
        <name>Mn(2+)</name>
        <dbReference type="ChEBI" id="CHEBI:29035"/>
    </cofactor>
    <text evidence="2">The Mn(2+) ion enhances activity.</text>
</comment>
<dbReference type="FunFam" id="3.30.70.360:FF:000001">
    <property type="entry name" value="N-acetyldiaminopimelate deacetylase"/>
    <property type="match status" value="1"/>
</dbReference>
<keyword evidence="2" id="KW-0479">Metal-binding</keyword>
<feature type="binding site" evidence="2">
    <location>
        <position position="169"/>
    </location>
    <ligand>
        <name>Mn(2+)</name>
        <dbReference type="ChEBI" id="CHEBI:29035"/>
        <label>2</label>
    </ligand>
</feature>